<feature type="compositionally biased region" description="Basic residues" evidence="1">
    <location>
        <begin position="63"/>
        <end position="72"/>
    </location>
</feature>
<dbReference type="VEuPathDB" id="FungiDB:CC77DRAFT_1022963"/>
<feature type="region of interest" description="Disordered" evidence="1">
    <location>
        <begin position="45"/>
        <end position="76"/>
    </location>
</feature>
<dbReference type="OMA" id="WRTNLSD"/>
<dbReference type="EMBL" id="KV441486">
    <property type="protein sequence ID" value="OAG17434.1"/>
    <property type="molecule type" value="Genomic_DNA"/>
</dbReference>
<proteinExistence type="predicted"/>
<evidence type="ECO:0000256" key="2">
    <source>
        <dbReference type="SAM" id="Phobius"/>
    </source>
</evidence>
<dbReference type="Proteomes" id="UP000077248">
    <property type="component" value="Unassembled WGS sequence"/>
</dbReference>
<dbReference type="GeneID" id="29111174"/>
<feature type="region of interest" description="Disordered" evidence="1">
    <location>
        <begin position="170"/>
        <end position="240"/>
    </location>
</feature>
<name>A0A177DC77_ALTAL</name>
<dbReference type="KEGG" id="aalt:CC77DRAFT_1022963"/>
<organism evidence="3 4">
    <name type="scientific">Alternaria alternata</name>
    <name type="common">Alternaria rot fungus</name>
    <name type="synonym">Torula alternata</name>
    <dbReference type="NCBI Taxonomy" id="5599"/>
    <lineage>
        <taxon>Eukaryota</taxon>
        <taxon>Fungi</taxon>
        <taxon>Dikarya</taxon>
        <taxon>Ascomycota</taxon>
        <taxon>Pezizomycotina</taxon>
        <taxon>Dothideomycetes</taxon>
        <taxon>Pleosporomycetidae</taxon>
        <taxon>Pleosporales</taxon>
        <taxon>Pleosporineae</taxon>
        <taxon>Pleosporaceae</taxon>
        <taxon>Alternaria</taxon>
        <taxon>Alternaria sect. Alternaria</taxon>
        <taxon>Alternaria alternata complex</taxon>
    </lineage>
</organism>
<sequence length="240" mass="27026">MNSLVAAPSPRLLLTNFLSCGAAGTTPRVPTRLAQCVSTPPPATHTACAARAARSPSPQPRVSPRRSKRRAPPVHAPSLAHASTAMAGFTHFLKTILVPLFLAAILYVLLAFIILPFVRRHRSRYSQYLPMPATVTDFPTSWRTNLSDALYNLFAPSTWVRQRGLVDGSGQHDDDLFDDEEGEGMVGFDPIDERRREALEQRRSIMEEERRLGRELEEGFKDDSEDEHEDERRRSLSRHR</sequence>
<dbReference type="AlphaFoldDB" id="A0A177DC77"/>
<evidence type="ECO:0000313" key="3">
    <source>
        <dbReference type="EMBL" id="OAG17434.1"/>
    </source>
</evidence>
<feature type="compositionally biased region" description="Low complexity" evidence="1">
    <location>
        <begin position="45"/>
        <end position="62"/>
    </location>
</feature>
<reference evidence="3 4" key="1">
    <citation type="submission" date="2016-05" db="EMBL/GenBank/DDBJ databases">
        <title>Comparative analysis of secretome profiles of manganese(II)-oxidizing ascomycete fungi.</title>
        <authorList>
            <consortium name="DOE Joint Genome Institute"/>
            <person name="Zeiner C.A."/>
            <person name="Purvine S.O."/>
            <person name="Zink E.M."/>
            <person name="Wu S."/>
            <person name="Pasa-Tolic L."/>
            <person name="Chaput D.L."/>
            <person name="Haridas S."/>
            <person name="Grigoriev I.V."/>
            <person name="Santelli C.M."/>
            <person name="Hansel C.M."/>
        </authorList>
    </citation>
    <scope>NUCLEOTIDE SEQUENCE [LARGE SCALE GENOMIC DNA]</scope>
    <source>
        <strain evidence="3 4">SRC1lrK2f</strain>
    </source>
</reference>
<keyword evidence="2" id="KW-1133">Transmembrane helix</keyword>
<protein>
    <submittedName>
        <fullName evidence="3">Uncharacterized protein</fullName>
    </submittedName>
</protein>
<evidence type="ECO:0000256" key="1">
    <source>
        <dbReference type="SAM" id="MobiDB-lite"/>
    </source>
</evidence>
<evidence type="ECO:0000313" key="4">
    <source>
        <dbReference type="Proteomes" id="UP000077248"/>
    </source>
</evidence>
<keyword evidence="2" id="KW-0812">Transmembrane</keyword>
<feature type="transmembrane region" description="Helical" evidence="2">
    <location>
        <begin position="96"/>
        <end position="118"/>
    </location>
</feature>
<dbReference type="RefSeq" id="XP_018382855.1">
    <property type="nucleotide sequence ID" value="XM_018525580.1"/>
</dbReference>
<gene>
    <name evidence="3" type="ORF">CC77DRAFT_1022963</name>
</gene>
<keyword evidence="4" id="KW-1185">Reference proteome</keyword>
<feature type="compositionally biased region" description="Basic and acidic residues" evidence="1">
    <location>
        <begin position="191"/>
        <end position="222"/>
    </location>
</feature>
<keyword evidence="2" id="KW-0472">Membrane</keyword>
<accession>A0A177DC77</accession>